<evidence type="ECO:0000313" key="17">
    <source>
        <dbReference type="Proteomes" id="UP000054843"/>
    </source>
</evidence>
<feature type="compositionally biased region" description="Polar residues" evidence="14">
    <location>
        <begin position="537"/>
        <end position="550"/>
    </location>
</feature>
<reference evidence="16 17" key="1">
    <citation type="submission" date="2015-01" db="EMBL/GenBank/DDBJ databases">
        <title>Evolution of Trichinella species and genotypes.</title>
        <authorList>
            <person name="Korhonen P.K."/>
            <person name="Edoardo P."/>
            <person name="Giuseppe L.R."/>
            <person name="Gasser R.B."/>
        </authorList>
    </citation>
    <scope>NUCLEOTIDE SEQUENCE [LARGE SCALE GENOMIC DNA]</scope>
    <source>
        <strain evidence="16">ISS1980</strain>
    </source>
</reference>
<feature type="region of interest" description="Disordered" evidence="14">
    <location>
        <begin position="533"/>
        <end position="558"/>
    </location>
</feature>
<keyword evidence="12 13" id="KW-0407">Ion channel</keyword>
<dbReference type="GO" id="GO:0015280">
    <property type="term" value="F:ligand-gated sodium channel activity"/>
    <property type="evidence" value="ECO:0007669"/>
    <property type="project" value="TreeGrafter"/>
</dbReference>
<dbReference type="FunFam" id="1.10.287.770:FF:000001">
    <property type="entry name" value="Acid-sensing ion channel subunit 1"/>
    <property type="match status" value="1"/>
</dbReference>
<dbReference type="InterPro" id="IPR020903">
    <property type="entry name" value="ENaC_CS"/>
</dbReference>
<dbReference type="PANTHER" id="PTHR11690:SF248">
    <property type="entry name" value="PICKPOCKET 17, ISOFORM A"/>
    <property type="match status" value="1"/>
</dbReference>
<feature type="transmembrane region" description="Helical" evidence="15">
    <location>
        <begin position="45"/>
        <end position="71"/>
    </location>
</feature>
<keyword evidence="6 15" id="KW-1133">Transmembrane helix</keyword>
<feature type="transmembrane region" description="Helical" evidence="15">
    <location>
        <begin position="480"/>
        <end position="502"/>
    </location>
</feature>
<evidence type="ECO:0000256" key="1">
    <source>
        <dbReference type="ARBA" id="ARBA00004141"/>
    </source>
</evidence>
<evidence type="ECO:0000256" key="15">
    <source>
        <dbReference type="SAM" id="Phobius"/>
    </source>
</evidence>
<dbReference type="PRINTS" id="PR01078">
    <property type="entry name" value="AMINACHANNEL"/>
</dbReference>
<dbReference type="Pfam" id="PF00858">
    <property type="entry name" value="ASC"/>
    <property type="match status" value="1"/>
</dbReference>
<evidence type="ECO:0000256" key="14">
    <source>
        <dbReference type="SAM" id="MobiDB-lite"/>
    </source>
</evidence>
<keyword evidence="17" id="KW-1185">Reference proteome</keyword>
<comment type="caution">
    <text evidence="16">The sequence shown here is derived from an EMBL/GenBank/DDBJ whole genome shotgun (WGS) entry which is preliminary data.</text>
</comment>
<evidence type="ECO:0000256" key="11">
    <source>
        <dbReference type="ARBA" id="ARBA00023201"/>
    </source>
</evidence>
<keyword evidence="3 13" id="KW-0813">Transport</keyword>
<proteinExistence type="inferred from homology"/>
<evidence type="ECO:0000256" key="3">
    <source>
        <dbReference type="ARBA" id="ARBA00022448"/>
    </source>
</evidence>
<dbReference type="Gene3D" id="1.10.287.770">
    <property type="entry name" value="YojJ-like"/>
    <property type="match status" value="1"/>
</dbReference>
<name>A0A0V1MUY7_9BILA</name>
<protein>
    <submittedName>
        <fullName evidence="16">Degenerin mec-4</fullName>
    </submittedName>
</protein>
<keyword evidence="5 13" id="KW-0812">Transmembrane</keyword>
<evidence type="ECO:0000256" key="2">
    <source>
        <dbReference type="ARBA" id="ARBA00007193"/>
    </source>
</evidence>
<organism evidence="16 17">
    <name type="scientific">Trichinella papuae</name>
    <dbReference type="NCBI Taxonomy" id="268474"/>
    <lineage>
        <taxon>Eukaryota</taxon>
        <taxon>Metazoa</taxon>
        <taxon>Ecdysozoa</taxon>
        <taxon>Nematoda</taxon>
        <taxon>Enoplea</taxon>
        <taxon>Dorylaimia</taxon>
        <taxon>Trichinellida</taxon>
        <taxon>Trichinellidae</taxon>
        <taxon>Trichinella</taxon>
    </lineage>
</organism>
<evidence type="ECO:0000256" key="4">
    <source>
        <dbReference type="ARBA" id="ARBA00022461"/>
    </source>
</evidence>
<feature type="non-terminal residue" evidence="16">
    <location>
        <position position="578"/>
    </location>
</feature>
<dbReference type="Proteomes" id="UP000054843">
    <property type="component" value="Unassembled WGS sequence"/>
</dbReference>
<sequence length="578" mass="66576">MSNRVTFQRDTTTKRRFKNLLLNFSDKTTAHGVPRIGMATTKREGAFWTFVCVISLTVFLFQLSLLIARFLRFETTTQVELKFETSLFPVVTLCNLNPYRNSLLKQVDQMKLMPLSTPKTSTLLARKRRASSADEKQYRYTPLYARCSCPNEESDCVPFTSAPLEDGEEICICYFDHVTKSPWPCYSEKQWRSEWCSRCSQNGNCLQILKKRQLSLYEDVKHDFELLMDPVYGNCYMFNSNSTINRTTSRAGPIYGLSLVIYVDADDYLPTTKASGVRLLVHSQEEYPFPDTNGYNAPTGLLSSFGIRMKKIERLPQPYGDCIKEGKTKDYIYQDQIYSLEGCYRSCFQMEMIKSCGCGDPRFPVPEGRRHCRVKERKARECLENVIQKSGGLHGSFAGKCDCRQPCVQYVYDMSFSAAKWPTPSIELNDCNDTTEECIRKLKKNALSLEIYFEQLNYEVLKELQAYQWVNLMADFGGQLGLWMGVSVITIIEVLVLIYEVIKMCCTRRKKPTMNKHHRRSIYDDSTVEMTIKIHPPNQNNPKDSVTTGHSENDDECSQNSYAMENHLHRHNAEIPNS</sequence>
<dbReference type="InterPro" id="IPR001873">
    <property type="entry name" value="ENaC"/>
</dbReference>
<evidence type="ECO:0000256" key="10">
    <source>
        <dbReference type="ARBA" id="ARBA00023180"/>
    </source>
</evidence>
<keyword evidence="9 15" id="KW-0472">Membrane</keyword>
<dbReference type="AlphaFoldDB" id="A0A0V1MUY7"/>
<dbReference type="PANTHER" id="PTHR11690">
    <property type="entry name" value="AMILORIDE-SENSITIVE SODIUM CHANNEL-RELATED"/>
    <property type="match status" value="1"/>
</dbReference>
<evidence type="ECO:0000256" key="9">
    <source>
        <dbReference type="ARBA" id="ARBA00023136"/>
    </source>
</evidence>
<keyword evidence="8 13" id="KW-0406">Ion transport</keyword>
<keyword evidence="4 13" id="KW-0894">Sodium channel</keyword>
<evidence type="ECO:0000256" key="12">
    <source>
        <dbReference type="ARBA" id="ARBA00023303"/>
    </source>
</evidence>
<dbReference type="EMBL" id="JYDO01000039">
    <property type="protein sequence ID" value="KRZ75360.1"/>
    <property type="molecule type" value="Genomic_DNA"/>
</dbReference>
<evidence type="ECO:0000313" key="16">
    <source>
        <dbReference type="EMBL" id="KRZ75360.1"/>
    </source>
</evidence>
<dbReference type="PROSITE" id="PS01206">
    <property type="entry name" value="ASC"/>
    <property type="match status" value="1"/>
</dbReference>
<comment type="subcellular location">
    <subcellularLocation>
        <location evidence="1">Membrane</location>
        <topology evidence="1">Multi-pass membrane protein</topology>
    </subcellularLocation>
</comment>
<dbReference type="Gene3D" id="2.60.470.10">
    <property type="entry name" value="Acid-sensing ion channels like domains"/>
    <property type="match status" value="1"/>
</dbReference>
<evidence type="ECO:0000256" key="7">
    <source>
        <dbReference type="ARBA" id="ARBA00023053"/>
    </source>
</evidence>
<accession>A0A0V1MUY7</accession>
<dbReference type="GO" id="GO:0005886">
    <property type="term" value="C:plasma membrane"/>
    <property type="evidence" value="ECO:0007669"/>
    <property type="project" value="TreeGrafter"/>
</dbReference>
<evidence type="ECO:0000256" key="8">
    <source>
        <dbReference type="ARBA" id="ARBA00023065"/>
    </source>
</evidence>
<gene>
    <name evidence="16" type="primary">mec-4</name>
    <name evidence="16" type="ORF">T10_2433</name>
</gene>
<evidence type="ECO:0000256" key="6">
    <source>
        <dbReference type="ARBA" id="ARBA00022989"/>
    </source>
</evidence>
<evidence type="ECO:0000256" key="5">
    <source>
        <dbReference type="ARBA" id="ARBA00022692"/>
    </source>
</evidence>
<keyword evidence="10" id="KW-0325">Glycoprotein</keyword>
<evidence type="ECO:0000256" key="13">
    <source>
        <dbReference type="RuleBase" id="RU000679"/>
    </source>
</evidence>
<comment type="similarity">
    <text evidence="2 13">Belongs to the amiloride-sensitive sodium channel (TC 1.A.6) family.</text>
</comment>
<keyword evidence="11 13" id="KW-0739">Sodium transport</keyword>
<keyword evidence="7" id="KW-0915">Sodium</keyword>